<dbReference type="PANTHER" id="PTHR35087:SF1">
    <property type="entry name" value="RIKEN CDNA 4930505A04 GENE"/>
    <property type="match status" value="1"/>
</dbReference>
<reference evidence="2 3" key="1">
    <citation type="submission" date="2022-05" db="EMBL/GenBank/DDBJ databases">
        <authorList>
            <consortium name="Genoscope - CEA"/>
            <person name="William W."/>
        </authorList>
    </citation>
    <scope>NUCLEOTIDE SEQUENCE [LARGE SCALE GENOMIC DNA]</scope>
</reference>
<dbReference type="Proteomes" id="UP001159405">
    <property type="component" value="Unassembled WGS sequence"/>
</dbReference>
<evidence type="ECO:0000313" key="3">
    <source>
        <dbReference type="Proteomes" id="UP001159405"/>
    </source>
</evidence>
<feature type="region of interest" description="Disordered" evidence="1">
    <location>
        <begin position="226"/>
        <end position="260"/>
    </location>
</feature>
<dbReference type="Pfam" id="PF15667">
    <property type="entry name" value="CMIP6"/>
    <property type="match status" value="1"/>
</dbReference>
<organism evidence="2 3">
    <name type="scientific">Porites lobata</name>
    <dbReference type="NCBI Taxonomy" id="104759"/>
    <lineage>
        <taxon>Eukaryota</taxon>
        <taxon>Metazoa</taxon>
        <taxon>Cnidaria</taxon>
        <taxon>Anthozoa</taxon>
        <taxon>Hexacorallia</taxon>
        <taxon>Scleractinia</taxon>
        <taxon>Fungiina</taxon>
        <taxon>Poritidae</taxon>
        <taxon>Porites</taxon>
    </lineage>
</organism>
<sequence>MASIYLPPIARKKKVDGCPRHDTFRVFADLQDDSPLSSKTSYDSHYIGHTFKPAQQSVMSGQNKPHPTNVTFLRQNPRFICEPICYVKTSMKPPVIYPSWWPDEVPEQQTKVPERSSDSTSRTDYPPPPIPHDQITRYSSNLAMQVTPAGIFHQGPHKSGVHTPKIVEKISYEHQFNSRLDPSHPVRGRRHGSFIWKVISDVGRPGRKNSKPVEYAYIKVDPSESTVTSEVTCAENADQQRQTKDLMPESEETQSTSNEG</sequence>
<comment type="caution">
    <text evidence="2">The sequence shown here is derived from an EMBL/GenBank/DDBJ whole genome shotgun (WGS) entry which is preliminary data.</text>
</comment>
<evidence type="ECO:0000313" key="2">
    <source>
        <dbReference type="EMBL" id="CAH3136970.1"/>
    </source>
</evidence>
<protein>
    <submittedName>
        <fullName evidence="2">Uncharacterized protein</fullName>
    </submittedName>
</protein>
<feature type="region of interest" description="Disordered" evidence="1">
    <location>
        <begin position="106"/>
        <end position="132"/>
    </location>
</feature>
<proteinExistence type="predicted"/>
<gene>
    <name evidence="2" type="ORF">PLOB_00038759</name>
</gene>
<name>A0ABN8P7R8_9CNID</name>
<dbReference type="PANTHER" id="PTHR35087">
    <property type="entry name" value="SIMILAR TO HYPOTHETICAL PROTEIN FLJ40298"/>
    <property type="match status" value="1"/>
</dbReference>
<keyword evidence="3" id="KW-1185">Reference proteome</keyword>
<evidence type="ECO:0000256" key="1">
    <source>
        <dbReference type="SAM" id="MobiDB-lite"/>
    </source>
</evidence>
<dbReference type="InterPro" id="IPR031365">
    <property type="entry name" value="CMIP6"/>
</dbReference>
<dbReference type="EMBL" id="CALNXK010000058">
    <property type="protein sequence ID" value="CAH3136970.1"/>
    <property type="molecule type" value="Genomic_DNA"/>
</dbReference>
<accession>A0ABN8P7R8</accession>